<organism evidence="2">
    <name type="scientific">Spumella elongata</name>
    <dbReference type="NCBI Taxonomy" id="89044"/>
    <lineage>
        <taxon>Eukaryota</taxon>
        <taxon>Sar</taxon>
        <taxon>Stramenopiles</taxon>
        <taxon>Ochrophyta</taxon>
        <taxon>Chrysophyceae</taxon>
        <taxon>Chromulinales</taxon>
        <taxon>Chromulinaceae</taxon>
        <taxon>Spumella</taxon>
    </lineage>
</organism>
<dbReference type="PANTHER" id="PTHR31223:SF70">
    <property type="entry name" value="LOG FAMILY PROTEIN YJL055W"/>
    <property type="match status" value="1"/>
</dbReference>
<dbReference type="InterPro" id="IPR031100">
    <property type="entry name" value="LOG_fam"/>
</dbReference>
<name>A0A7S3MFJ3_9STRA</name>
<keyword evidence="1" id="KW-1133">Transmembrane helix</keyword>
<dbReference type="NCBIfam" id="TIGR00730">
    <property type="entry name" value="Rossman fold protein, TIGR00730 family"/>
    <property type="match status" value="1"/>
</dbReference>
<dbReference type="EMBL" id="HBIC01053481">
    <property type="protein sequence ID" value="CAE0298607.1"/>
    <property type="molecule type" value="Transcribed_RNA"/>
</dbReference>
<dbReference type="Gene3D" id="3.40.50.450">
    <property type="match status" value="1"/>
</dbReference>
<dbReference type="GO" id="GO:0009691">
    <property type="term" value="P:cytokinin biosynthetic process"/>
    <property type="evidence" value="ECO:0007669"/>
    <property type="project" value="InterPro"/>
</dbReference>
<dbReference type="InterPro" id="IPR005269">
    <property type="entry name" value="LOG"/>
</dbReference>
<accession>A0A7S3MFJ3</accession>
<feature type="transmembrane region" description="Helical" evidence="1">
    <location>
        <begin position="252"/>
        <end position="271"/>
    </location>
</feature>
<reference evidence="2" key="1">
    <citation type="submission" date="2021-01" db="EMBL/GenBank/DDBJ databases">
        <authorList>
            <person name="Corre E."/>
            <person name="Pelletier E."/>
            <person name="Niang G."/>
            <person name="Scheremetjew M."/>
            <person name="Finn R."/>
            <person name="Kale V."/>
            <person name="Holt S."/>
            <person name="Cochrane G."/>
            <person name="Meng A."/>
            <person name="Brown T."/>
            <person name="Cohen L."/>
        </authorList>
    </citation>
    <scope>NUCLEOTIDE SEQUENCE</scope>
    <source>
        <strain evidence="2">CCAP 955/1</strain>
    </source>
</reference>
<evidence type="ECO:0000313" key="2">
    <source>
        <dbReference type="EMBL" id="CAE0298607.1"/>
    </source>
</evidence>
<dbReference type="GO" id="GO:0016799">
    <property type="term" value="F:hydrolase activity, hydrolyzing N-glycosyl compounds"/>
    <property type="evidence" value="ECO:0007669"/>
    <property type="project" value="TreeGrafter"/>
</dbReference>
<dbReference type="GO" id="GO:0005829">
    <property type="term" value="C:cytosol"/>
    <property type="evidence" value="ECO:0007669"/>
    <property type="project" value="TreeGrafter"/>
</dbReference>
<proteinExistence type="predicted"/>
<evidence type="ECO:0008006" key="3">
    <source>
        <dbReference type="Google" id="ProtNLM"/>
    </source>
</evidence>
<keyword evidence="1" id="KW-0812">Transmembrane</keyword>
<protein>
    <recommendedName>
        <fullName evidence="3">Cytokinin riboside 5'-monophosphate phosphoribohydrolase</fullName>
    </recommendedName>
</protein>
<sequence>MRVGVFGSSSKDTKQAYLDEAFRLGELLAERGYTCVNGAGKFGVMGALNTACSQKNGKIVGVIHSIFCVDAGEHPFIKDLLVVGGIDLYERKLQLFDASDCILVLPGGVGTFDELWDGISSKSLGMKDMSLKPICIVNVDGFYDGSLQQLQRAHEDGILYQEVEEYVHVETNVADALAWCAEQVENSRKVPIDTHLRKIERMVAKNNNVPHPEPVEHFAVHREHVPIEVTEPDVTESSTARSSVSKRSDGSFYGSLVLAASVGVLVGLTLARVCKCPSRG</sequence>
<dbReference type="Pfam" id="PF03641">
    <property type="entry name" value="Lysine_decarbox"/>
    <property type="match status" value="1"/>
</dbReference>
<dbReference type="PANTHER" id="PTHR31223">
    <property type="entry name" value="LOG FAMILY PROTEIN YJL055W"/>
    <property type="match status" value="1"/>
</dbReference>
<dbReference type="AlphaFoldDB" id="A0A7S3MFJ3"/>
<dbReference type="SUPFAM" id="SSF102405">
    <property type="entry name" value="MCP/YpsA-like"/>
    <property type="match status" value="1"/>
</dbReference>
<evidence type="ECO:0000256" key="1">
    <source>
        <dbReference type="SAM" id="Phobius"/>
    </source>
</evidence>
<gene>
    <name evidence="2" type="ORF">SELO1098_LOCUS27461</name>
</gene>
<keyword evidence="1" id="KW-0472">Membrane</keyword>